<keyword evidence="7" id="KW-0325">Glycoprotein</keyword>
<feature type="transmembrane region" description="Helical" evidence="8">
    <location>
        <begin position="776"/>
        <end position="797"/>
    </location>
</feature>
<keyword evidence="11" id="KW-1185">Reference proteome</keyword>
<comment type="caution">
    <text evidence="10">The sequence shown here is derived from an EMBL/GenBank/DDBJ whole genome shotgun (WGS) entry which is preliminary data.</text>
</comment>
<protein>
    <recommendedName>
        <fullName evidence="9">Cas1p 10 TM acyl transferase domain-containing protein</fullName>
    </recommendedName>
</protein>
<feature type="transmembrane region" description="Helical" evidence="8">
    <location>
        <begin position="440"/>
        <end position="459"/>
    </location>
</feature>
<feature type="transmembrane region" description="Helical" evidence="8">
    <location>
        <begin position="315"/>
        <end position="336"/>
    </location>
</feature>
<evidence type="ECO:0000256" key="5">
    <source>
        <dbReference type="ARBA" id="ARBA00022989"/>
    </source>
</evidence>
<evidence type="ECO:0000256" key="4">
    <source>
        <dbReference type="ARBA" id="ARBA00022692"/>
    </source>
</evidence>
<gene>
    <name evidence="10" type="ORF">CHS0354_037045</name>
</gene>
<dbReference type="EMBL" id="JAEAOA010002171">
    <property type="protein sequence ID" value="KAK3593520.1"/>
    <property type="molecule type" value="Genomic_DNA"/>
</dbReference>
<evidence type="ECO:0000313" key="11">
    <source>
        <dbReference type="Proteomes" id="UP001195483"/>
    </source>
</evidence>
<dbReference type="SUPFAM" id="SSF52266">
    <property type="entry name" value="SGNH hydrolase"/>
    <property type="match status" value="1"/>
</dbReference>
<reference evidence="10" key="3">
    <citation type="submission" date="2023-05" db="EMBL/GenBank/DDBJ databases">
        <authorList>
            <person name="Smith C.H."/>
        </authorList>
    </citation>
    <scope>NUCLEOTIDE SEQUENCE</scope>
    <source>
        <strain evidence="10">CHS0354</strain>
        <tissue evidence="10">Mantle</tissue>
    </source>
</reference>
<feature type="transmembrane region" description="Helical" evidence="8">
    <location>
        <begin position="25"/>
        <end position="45"/>
    </location>
</feature>
<dbReference type="GO" id="GO:0005975">
    <property type="term" value="P:carbohydrate metabolic process"/>
    <property type="evidence" value="ECO:0007669"/>
    <property type="project" value="UniProtKB-ARBA"/>
</dbReference>
<dbReference type="PANTHER" id="PTHR13533:SF1">
    <property type="entry name" value="N-ACETYLNEURAMINATE 9-O-ACETYLTRANSFERASE"/>
    <property type="match status" value="1"/>
</dbReference>
<feature type="transmembrane region" description="Helical" evidence="8">
    <location>
        <begin position="554"/>
        <end position="578"/>
    </location>
</feature>
<feature type="transmembrane region" description="Helical" evidence="8">
    <location>
        <begin position="610"/>
        <end position="626"/>
    </location>
</feature>
<evidence type="ECO:0000259" key="9">
    <source>
        <dbReference type="Pfam" id="PF07779"/>
    </source>
</evidence>
<dbReference type="GO" id="GO:0016740">
    <property type="term" value="F:transferase activity"/>
    <property type="evidence" value="ECO:0007669"/>
    <property type="project" value="UniProtKB-KW"/>
</dbReference>
<sequence>MADSRGSSSTQNELTYYLNVENAKILAFVMVVGFLMYHSVIHLKYGNDSCKWLLSDGRFPGYGVWQPYGCMMHKYTKEDARMCMHYISYWGGRNHITFMGDSRIRQLYYEFVNLLSTTEIPTSKKHSDVHLSDDKISARVDFLWHPMVNTSMYNVYKSWMMSEPQARPNLIVTGSATWSIKVNNGSVEALDNFRANLSTIVKYLDKMSESTRILWTLQDPVIEEQLGPNRSMITNEQIDSYNKVALDVLSDTKVKIWSSSRLVAQGMKKDIVDGIHLSKAPLQLDVQMLLNMYCNNDMNHNDGTCCRTHELATTLQIITAAFFFVCIVSAIALILYRRRQRRNAVKNRAENGQRNGKTTATMEQSEMYYEIITSLAKLGIIMAYSYICDRSNFFMKENKYYTHVNFLLPFAYVMILGFFFTESTDQTTLLHRDQTDEWKGWMQLVILIYHLTGASKVLPVYMHIRVLVSSYLFLTGYGHFTYFWKHGEYSLFRYCQVMFRLNLLVVVLCFVMNRPYQFYYFVPLVSFWFLVIYVTMAIWPHLSEKSAEDHTRHYFYMVIKFIILGTVISLLYMSEVFFEHLFLLRPLKPLFVTSDDSIHEWRFRWQLDRYSVLFGMVFAFGYQMLLKYRIINDTDKENLLSGSLNAAFTGLGVIGVLSYVVFSCLCRNKQECNEVHSYIAFVPIVSYILIRNTYGWLRTKYSSFFAWFGRISLELFISQYHIWLAADTHGVLVLIPSYPVLNIIITSFIFICISHEIAKITAVLSKYAVPDEWKALLRNIILCIAVLLPICITHGVFDL</sequence>
<accession>A0AAE0VYD8</accession>
<dbReference type="PANTHER" id="PTHR13533">
    <property type="entry name" value="N-ACETYLNEURAMINATE 9-O-ACETYLTRANSFERASE"/>
    <property type="match status" value="1"/>
</dbReference>
<evidence type="ECO:0000256" key="7">
    <source>
        <dbReference type="ARBA" id="ARBA00023180"/>
    </source>
</evidence>
<feature type="transmembrane region" description="Helical" evidence="8">
    <location>
        <begin position="400"/>
        <end position="420"/>
    </location>
</feature>
<organism evidence="10 11">
    <name type="scientific">Potamilus streckersoni</name>
    <dbReference type="NCBI Taxonomy" id="2493646"/>
    <lineage>
        <taxon>Eukaryota</taxon>
        <taxon>Metazoa</taxon>
        <taxon>Spiralia</taxon>
        <taxon>Lophotrochozoa</taxon>
        <taxon>Mollusca</taxon>
        <taxon>Bivalvia</taxon>
        <taxon>Autobranchia</taxon>
        <taxon>Heteroconchia</taxon>
        <taxon>Palaeoheterodonta</taxon>
        <taxon>Unionida</taxon>
        <taxon>Unionoidea</taxon>
        <taxon>Unionidae</taxon>
        <taxon>Ambleminae</taxon>
        <taxon>Lampsilini</taxon>
        <taxon>Potamilus</taxon>
    </lineage>
</organism>
<feature type="transmembrane region" description="Helical" evidence="8">
    <location>
        <begin position="740"/>
        <end position="764"/>
    </location>
</feature>
<feature type="transmembrane region" description="Helical" evidence="8">
    <location>
        <begin position="491"/>
        <end position="511"/>
    </location>
</feature>
<evidence type="ECO:0000313" key="10">
    <source>
        <dbReference type="EMBL" id="KAK3593520.1"/>
    </source>
</evidence>
<evidence type="ECO:0000256" key="2">
    <source>
        <dbReference type="ARBA" id="ARBA00010666"/>
    </source>
</evidence>
<dbReference type="Pfam" id="PF07779">
    <property type="entry name" value="Cas1_AcylT"/>
    <property type="match status" value="1"/>
</dbReference>
<evidence type="ECO:0000256" key="8">
    <source>
        <dbReference type="SAM" id="Phobius"/>
    </source>
</evidence>
<dbReference type="GO" id="GO:0016020">
    <property type="term" value="C:membrane"/>
    <property type="evidence" value="ECO:0007669"/>
    <property type="project" value="UniProtKB-SubCell"/>
</dbReference>
<feature type="domain" description="Cas1p 10 TM acyl transferase" evidence="9">
    <location>
        <begin position="298"/>
        <end position="780"/>
    </location>
</feature>
<reference evidence="10" key="2">
    <citation type="journal article" date="2021" name="Genome Biol. Evol.">
        <title>Developing a high-quality reference genome for a parasitic bivalve with doubly uniparental inheritance (Bivalvia: Unionida).</title>
        <authorList>
            <person name="Smith C.H."/>
        </authorList>
    </citation>
    <scope>NUCLEOTIDE SEQUENCE</scope>
    <source>
        <strain evidence="10">CHS0354</strain>
        <tissue evidence="10">Mantle</tissue>
    </source>
</reference>
<name>A0AAE0VYD8_9BIVA</name>
<feature type="transmembrane region" description="Helical" evidence="8">
    <location>
        <begin position="518"/>
        <end position="542"/>
    </location>
</feature>
<feature type="transmembrane region" description="Helical" evidence="8">
    <location>
        <begin position="678"/>
        <end position="697"/>
    </location>
</feature>
<proteinExistence type="inferred from homology"/>
<dbReference type="AlphaFoldDB" id="A0AAE0VYD8"/>
<comment type="similarity">
    <text evidence="2">Belongs to the PC-esterase family. CASD1 subfamily.</text>
</comment>
<feature type="transmembrane region" description="Helical" evidence="8">
    <location>
        <begin position="646"/>
        <end position="666"/>
    </location>
</feature>
<comment type="subcellular location">
    <subcellularLocation>
        <location evidence="1">Membrane</location>
        <topology evidence="1">Multi-pass membrane protein</topology>
    </subcellularLocation>
</comment>
<keyword evidence="3" id="KW-0808">Transferase</keyword>
<reference evidence="10" key="1">
    <citation type="journal article" date="2021" name="Genome Biol. Evol.">
        <title>A High-Quality Reference Genome for a Parasitic Bivalve with Doubly Uniparental Inheritance (Bivalvia: Unionida).</title>
        <authorList>
            <person name="Smith C.H."/>
        </authorList>
    </citation>
    <scope>NUCLEOTIDE SEQUENCE</scope>
    <source>
        <strain evidence="10">CHS0354</strain>
    </source>
</reference>
<dbReference type="Proteomes" id="UP001195483">
    <property type="component" value="Unassembled WGS sequence"/>
</dbReference>
<evidence type="ECO:0000256" key="6">
    <source>
        <dbReference type="ARBA" id="ARBA00023136"/>
    </source>
</evidence>
<keyword evidence="6 8" id="KW-0472">Membrane</keyword>
<dbReference type="GO" id="GO:0005794">
    <property type="term" value="C:Golgi apparatus"/>
    <property type="evidence" value="ECO:0007669"/>
    <property type="project" value="UniProtKB-ARBA"/>
</dbReference>
<dbReference type="InterPro" id="IPR012419">
    <property type="entry name" value="Cas1_AcylTrans_dom"/>
</dbReference>
<keyword evidence="4 8" id="KW-0812">Transmembrane</keyword>
<evidence type="ECO:0000256" key="1">
    <source>
        <dbReference type="ARBA" id="ARBA00004141"/>
    </source>
</evidence>
<keyword evidence="5 8" id="KW-1133">Transmembrane helix</keyword>
<evidence type="ECO:0000256" key="3">
    <source>
        <dbReference type="ARBA" id="ARBA00022679"/>
    </source>
</evidence>
<feature type="transmembrane region" description="Helical" evidence="8">
    <location>
        <begin position="466"/>
        <end position="485"/>
    </location>
</feature>